<dbReference type="Gene3D" id="3.40.30.10">
    <property type="entry name" value="Glutaredoxin"/>
    <property type="match status" value="1"/>
</dbReference>
<keyword evidence="7" id="KW-1133">Transmembrane helix</keyword>
<sequence length="243" mass="25815">MTNRPADRPDDLEAKYRRSKIINVVLAALSAFLLVVVAAQLSTGQPAPSADGGAASPPQQAGVELRDPHDPMAIGDADAPVVLVEWTDLRCPYCAVFNRDTLPALVREYVDSGKLRIEIRDVSFFGEQSATAAVAARAAGNQGMFPEYLGAVYRAAPESGHPDLPRDRLIGFAQEIGVPDLAKFTADLDDPLLLEAVRQSTGDAQRLGVNSVPFFAIGNSALSGAQPIENFREFVDAALAGGE</sequence>
<evidence type="ECO:0000256" key="5">
    <source>
        <dbReference type="ARBA" id="ARBA00023284"/>
    </source>
</evidence>
<keyword evidence="7" id="KW-0472">Membrane</keyword>
<evidence type="ECO:0000259" key="8">
    <source>
        <dbReference type="PROSITE" id="PS51352"/>
    </source>
</evidence>
<dbReference type="Pfam" id="PF13462">
    <property type="entry name" value="Thioredoxin_4"/>
    <property type="match status" value="1"/>
</dbReference>
<dbReference type="InterPro" id="IPR036249">
    <property type="entry name" value="Thioredoxin-like_sf"/>
</dbReference>
<keyword evidence="7" id="KW-0812">Transmembrane</keyword>
<evidence type="ECO:0000256" key="1">
    <source>
        <dbReference type="ARBA" id="ARBA00005791"/>
    </source>
</evidence>
<evidence type="ECO:0000256" key="6">
    <source>
        <dbReference type="SAM" id="MobiDB-lite"/>
    </source>
</evidence>
<keyword evidence="3" id="KW-0560">Oxidoreductase</keyword>
<dbReference type="EMBL" id="BAAAYK010000038">
    <property type="protein sequence ID" value="GAA3357618.1"/>
    <property type="molecule type" value="Genomic_DNA"/>
</dbReference>
<keyword evidence="5" id="KW-0676">Redox-active center</keyword>
<dbReference type="PANTHER" id="PTHR13887">
    <property type="entry name" value="GLUTATHIONE S-TRANSFERASE KAPPA"/>
    <property type="match status" value="1"/>
</dbReference>
<dbReference type="PROSITE" id="PS51352">
    <property type="entry name" value="THIOREDOXIN_2"/>
    <property type="match status" value="1"/>
</dbReference>
<name>A0ABP6RQP6_9PSEU</name>
<dbReference type="InterPro" id="IPR012336">
    <property type="entry name" value="Thioredoxin-like_fold"/>
</dbReference>
<keyword evidence="10" id="KW-1185">Reference proteome</keyword>
<evidence type="ECO:0000256" key="2">
    <source>
        <dbReference type="ARBA" id="ARBA00022729"/>
    </source>
</evidence>
<feature type="region of interest" description="Disordered" evidence="6">
    <location>
        <begin position="46"/>
        <end position="70"/>
    </location>
</feature>
<dbReference type="RefSeq" id="WP_344926619.1">
    <property type="nucleotide sequence ID" value="NZ_BAAAYK010000038.1"/>
</dbReference>
<feature type="domain" description="Thioredoxin" evidence="8">
    <location>
        <begin position="41"/>
        <end position="240"/>
    </location>
</feature>
<dbReference type="SUPFAM" id="SSF52833">
    <property type="entry name" value="Thioredoxin-like"/>
    <property type="match status" value="1"/>
</dbReference>
<evidence type="ECO:0000256" key="3">
    <source>
        <dbReference type="ARBA" id="ARBA00023002"/>
    </source>
</evidence>
<dbReference type="Proteomes" id="UP001500483">
    <property type="component" value="Unassembled WGS sequence"/>
</dbReference>
<evidence type="ECO:0000313" key="10">
    <source>
        <dbReference type="Proteomes" id="UP001500483"/>
    </source>
</evidence>
<protein>
    <submittedName>
        <fullName evidence="9">Thioredoxin domain-containing protein</fullName>
    </submittedName>
</protein>
<keyword evidence="2" id="KW-0732">Signal</keyword>
<feature type="compositionally biased region" description="Low complexity" evidence="6">
    <location>
        <begin position="46"/>
        <end position="58"/>
    </location>
</feature>
<dbReference type="PANTHER" id="PTHR13887:SF14">
    <property type="entry name" value="DISULFIDE BOND FORMATION PROTEIN D"/>
    <property type="match status" value="1"/>
</dbReference>
<evidence type="ECO:0000256" key="4">
    <source>
        <dbReference type="ARBA" id="ARBA00023157"/>
    </source>
</evidence>
<keyword evidence="4" id="KW-1015">Disulfide bond</keyword>
<evidence type="ECO:0000256" key="7">
    <source>
        <dbReference type="SAM" id="Phobius"/>
    </source>
</evidence>
<evidence type="ECO:0000313" key="9">
    <source>
        <dbReference type="EMBL" id="GAA3357618.1"/>
    </source>
</evidence>
<reference evidence="10" key="1">
    <citation type="journal article" date="2019" name="Int. J. Syst. Evol. Microbiol.">
        <title>The Global Catalogue of Microorganisms (GCM) 10K type strain sequencing project: providing services to taxonomists for standard genome sequencing and annotation.</title>
        <authorList>
            <consortium name="The Broad Institute Genomics Platform"/>
            <consortium name="The Broad Institute Genome Sequencing Center for Infectious Disease"/>
            <person name="Wu L."/>
            <person name="Ma J."/>
        </authorList>
    </citation>
    <scope>NUCLEOTIDE SEQUENCE [LARGE SCALE GENOMIC DNA]</scope>
    <source>
        <strain evidence="10">JCM 9687</strain>
    </source>
</reference>
<feature type="transmembrane region" description="Helical" evidence="7">
    <location>
        <begin position="21"/>
        <end position="41"/>
    </location>
</feature>
<organism evidence="9 10">
    <name type="scientific">Saccharopolyspora gregorii</name>
    <dbReference type="NCBI Taxonomy" id="33914"/>
    <lineage>
        <taxon>Bacteria</taxon>
        <taxon>Bacillati</taxon>
        <taxon>Actinomycetota</taxon>
        <taxon>Actinomycetes</taxon>
        <taxon>Pseudonocardiales</taxon>
        <taxon>Pseudonocardiaceae</taxon>
        <taxon>Saccharopolyspora</taxon>
    </lineage>
</organism>
<comment type="caution">
    <text evidence="9">The sequence shown here is derived from an EMBL/GenBank/DDBJ whole genome shotgun (WGS) entry which is preliminary data.</text>
</comment>
<gene>
    <name evidence="9" type="ORF">GCM10020366_26400</name>
</gene>
<accession>A0ABP6RQP6</accession>
<proteinExistence type="inferred from homology"/>
<dbReference type="InterPro" id="IPR013766">
    <property type="entry name" value="Thioredoxin_domain"/>
</dbReference>
<comment type="similarity">
    <text evidence="1">Belongs to the thioredoxin family. DsbA subfamily.</text>
</comment>